<reference evidence="2 3" key="1">
    <citation type="journal article" date="2012" name="J. Bacteriol.">
        <title>Draft Genome Sequence of the Purple Photosynthetic Bacterium Phaeospirillum molischianum DSM120, a Particularly Versatile Bacterium.</title>
        <authorList>
            <person name="Duquesne K."/>
            <person name="Prima V."/>
            <person name="Ji B."/>
            <person name="Rouy Z."/>
            <person name="Medigue C."/>
            <person name="Talla E."/>
            <person name="Sturgis J.N."/>
        </authorList>
    </citation>
    <scope>NUCLEOTIDE SEQUENCE [LARGE SCALE GENOMIC DNA]</scope>
    <source>
        <strain evidence="3">DSM120</strain>
    </source>
</reference>
<dbReference type="Proteomes" id="UP000004169">
    <property type="component" value="Unassembled WGS sequence"/>
</dbReference>
<accession>H8FNP0</accession>
<dbReference type="RefSeq" id="WP_002725862.1">
    <property type="nucleotide sequence ID" value="NZ_CAHP01000009.1"/>
</dbReference>
<organism evidence="2 3">
    <name type="scientific">Magnetospirillum molischianum DSM 120</name>
    <dbReference type="NCBI Taxonomy" id="1150626"/>
    <lineage>
        <taxon>Bacteria</taxon>
        <taxon>Pseudomonadati</taxon>
        <taxon>Pseudomonadota</taxon>
        <taxon>Alphaproteobacteria</taxon>
        <taxon>Rhodospirillales</taxon>
        <taxon>Rhodospirillaceae</taxon>
        <taxon>Magnetospirillum</taxon>
    </lineage>
</organism>
<dbReference type="AlphaFoldDB" id="H8FNP0"/>
<dbReference type="STRING" id="1150626.PHAMO_170037"/>
<evidence type="ECO:0000313" key="2">
    <source>
        <dbReference type="EMBL" id="CCG39978.1"/>
    </source>
</evidence>
<evidence type="ECO:0000313" key="3">
    <source>
        <dbReference type="Proteomes" id="UP000004169"/>
    </source>
</evidence>
<dbReference type="OrthoDB" id="117888at2"/>
<name>H8FNP0_MAGML</name>
<dbReference type="InterPro" id="IPR024467">
    <property type="entry name" value="Xre/MbcA/ParS-like_toxin-bd"/>
</dbReference>
<protein>
    <recommendedName>
        <fullName evidence="1">Antitoxin Xre/MbcA/ParS-like toxin-binding domain-containing protein</fullName>
    </recommendedName>
</protein>
<feature type="domain" description="Antitoxin Xre/MbcA/ParS-like toxin-binding" evidence="1">
    <location>
        <begin position="74"/>
        <end position="112"/>
    </location>
</feature>
<keyword evidence="3" id="KW-1185">Reference proteome</keyword>
<gene>
    <name evidence="2" type="ORF">PHAMO_170037</name>
</gene>
<evidence type="ECO:0000259" key="1">
    <source>
        <dbReference type="Pfam" id="PF09722"/>
    </source>
</evidence>
<comment type="caution">
    <text evidence="2">The sequence shown here is derived from an EMBL/GenBank/DDBJ whole genome shotgun (WGS) entry which is preliminary data.</text>
</comment>
<dbReference type="EMBL" id="CAHP01000009">
    <property type="protein sequence ID" value="CCG39978.1"/>
    <property type="molecule type" value="Genomic_DNA"/>
</dbReference>
<dbReference type="Pfam" id="PF09722">
    <property type="entry name" value="Xre_MbcA_ParS_C"/>
    <property type="match status" value="1"/>
</dbReference>
<proteinExistence type="predicted"/>
<sequence length="124" mass="13697">MFETKEQLAQGVASIFRILDHWRLSETELRGILGYPFGTQLSDWRAGELGGITLDVIKRLGTIASIFKKLQSTPEAGTTWLHQPIPLFGNRTPLARMASGDLADLIAVDDYLKLRSGVDTSNPI</sequence>